<evidence type="ECO:0000313" key="2">
    <source>
        <dbReference type="Proteomes" id="UP001153148"/>
    </source>
</evidence>
<comment type="caution">
    <text evidence="1">The sequence shown here is derived from an EMBL/GenBank/DDBJ whole genome shotgun (WGS) entry which is preliminary data.</text>
</comment>
<dbReference type="EMBL" id="CAJPIN010129939">
    <property type="protein sequence ID" value="CAG2069338.1"/>
    <property type="molecule type" value="Genomic_DNA"/>
</dbReference>
<protein>
    <submittedName>
        <fullName evidence="1">Uncharacterized protein</fullName>
    </submittedName>
</protein>
<organism evidence="1 2">
    <name type="scientific">Timema podura</name>
    <name type="common">Walking stick</name>
    <dbReference type="NCBI Taxonomy" id="61482"/>
    <lineage>
        <taxon>Eukaryota</taxon>
        <taxon>Metazoa</taxon>
        <taxon>Ecdysozoa</taxon>
        <taxon>Arthropoda</taxon>
        <taxon>Hexapoda</taxon>
        <taxon>Insecta</taxon>
        <taxon>Pterygota</taxon>
        <taxon>Neoptera</taxon>
        <taxon>Polyneoptera</taxon>
        <taxon>Phasmatodea</taxon>
        <taxon>Timematodea</taxon>
        <taxon>Timematoidea</taxon>
        <taxon>Timematidae</taxon>
        <taxon>Timema</taxon>
    </lineage>
</organism>
<accession>A0ABN7PNC4</accession>
<proteinExistence type="predicted"/>
<sequence length="92" mass="10816">MSQEKYAENTEDGTFHKVEAEKDVKDESVKWGYDLYPERRGENYKPSWSKMMFLGEGRENIDNLNCERKVYACIKRSPLVKLMMNALKSSGW</sequence>
<gene>
    <name evidence="1" type="ORF">TPAB3V08_LOCUS16280</name>
</gene>
<name>A0ABN7PNC4_TIMPD</name>
<reference evidence="1" key="1">
    <citation type="submission" date="2021-03" db="EMBL/GenBank/DDBJ databases">
        <authorList>
            <person name="Tran Van P."/>
        </authorList>
    </citation>
    <scope>NUCLEOTIDE SEQUENCE</scope>
</reference>
<evidence type="ECO:0000313" key="1">
    <source>
        <dbReference type="EMBL" id="CAG2069338.1"/>
    </source>
</evidence>
<dbReference type="Proteomes" id="UP001153148">
    <property type="component" value="Unassembled WGS sequence"/>
</dbReference>
<keyword evidence="2" id="KW-1185">Reference proteome</keyword>